<name>A0A4W3H9X3_CALMI</name>
<reference evidence="13" key="1">
    <citation type="journal article" date="2006" name="Science">
        <title>Ancient noncoding elements conserved in the human genome.</title>
        <authorList>
            <person name="Venkatesh B."/>
            <person name="Kirkness E.F."/>
            <person name="Loh Y.H."/>
            <person name="Halpern A.L."/>
            <person name="Lee A.P."/>
            <person name="Johnson J."/>
            <person name="Dandona N."/>
            <person name="Viswanathan L.D."/>
            <person name="Tay A."/>
            <person name="Venter J.C."/>
            <person name="Strausberg R.L."/>
            <person name="Brenner S."/>
        </authorList>
    </citation>
    <scope>NUCLEOTIDE SEQUENCE [LARGE SCALE GENOMIC DNA]</scope>
</reference>
<dbReference type="GeneTree" id="ENSGT00940000155843"/>
<evidence type="ECO:0000256" key="7">
    <source>
        <dbReference type="ARBA" id="ARBA00023136"/>
    </source>
</evidence>
<feature type="compositionally biased region" description="Polar residues" evidence="10">
    <location>
        <begin position="205"/>
        <end position="231"/>
    </location>
</feature>
<comment type="subcellular location">
    <subcellularLocation>
        <location evidence="2">Cell membrane</location>
    </subcellularLocation>
    <subcellularLocation>
        <location evidence="1">Endomembrane system</location>
        <topology evidence="1">Peripheral membrane protein</topology>
    </subcellularLocation>
</comment>
<dbReference type="InParanoid" id="A0A4W3H9X3"/>
<reference evidence="13" key="2">
    <citation type="journal article" date="2007" name="PLoS Biol.">
        <title>Survey sequencing and comparative analysis of the elephant shark (Callorhinchus milii) genome.</title>
        <authorList>
            <person name="Venkatesh B."/>
            <person name="Kirkness E.F."/>
            <person name="Loh Y.H."/>
            <person name="Halpern A.L."/>
            <person name="Lee A.P."/>
            <person name="Johnson J."/>
            <person name="Dandona N."/>
            <person name="Viswanathan L.D."/>
            <person name="Tay A."/>
            <person name="Venter J.C."/>
            <person name="Strausberg R.L."/>
            <person name="Brenner S."/>
        </authorList>
    </citation>
    <scope>NUCLEOTIDE SEQUENCE [LARGE SCALE GENOMIC DNA]</scope>
</reference>
<evidence type="ECO:0000256" key="1">
    <source>
        <dbReference type="ARBA" id="ARBA00004184"/>
    </source>
</evidence>
<dbReference type="GO" id="GO:0006887">
    <property type="term" value="P:exocytosis"/>
    <property type="evidence" value="ECO:0007669"/>
    <property type="project" value="UniProtKB-KW"/>
</dbReference>
<feature type="domain" description="C2" evidence="11">
    <location>
        <begin position="620"/>
        <end position="749"/>
    </location>
</feature>
<evidence type="ECO:0000256" key="5">
    <source>
        <dbReference type="ARBA" id="ARBA00022553"/>
    </source>
</evidence>
<dbReference type="SMART" id="SM00239">
    <property type="entry name" value="C2"/>
    <property type="match status" value="2"/>
</dbReference>
<dbReference type="InterPro" id="IPR043567">
    <property type="entry name" value="SYTL1-5_C2B"/>
</dbReference>
<reference evidence="12" key="5">
    <citation type="submission" date="2025-09" db="UniProtKB">
        <authorList>
            <consortium name="Ensembl"/>
        </authorList>
    </citation>
    <scope>IDENTIFICATION</scope>
</reference>
<evidence type="ECO:0000256" key="3">
    <source>
        <dbReference type="ARBA" id="ARBA00022475"/>
    </source>
</evidence>
<gene>
    <name evidence="12" type="primary">LOC103182596</name>
</gene>
<dbReference type="Pfam" id="PF00168">
    <property type="entry name" value="C2"/>
    <property type="match status" value="2"/>
</dbReference>
<dbReference type="OMA" id="CAELSIW"/>
<evidence type="ECO:0000256" key="4">
    <source>
        <dbReference type="ARBA" id="ARBA00022483"/>
    </source>
</evidence>
<protein>
    <recommendedName>
        <fullName evidence="8">Synaptotagmin-like protein 1</fullName>
    </recommendedName>
    <alternativeName>
        <fullName evidence="9">Exophilin-7</fullName>
    </alternativeName>
</protein>
<dbReference type="Ensembl" id="ENSCMIT00000012879.1">
    <property type="protein sequence ID" value="ENSCMIP00000012591.1"/>
    <property type="gene ID" value="ENSCMIG00000006391.1"/>
</dbReference>
<dbReference type="FunFam" id="2.60.40.150:FF:000006">
    <property type="entry name" value="Synaptotagmin-like 5, isoform CRA_a"/>
    <property type="match status" value="1"/>
</dbReference>
<evidence type="ECO:0000256" key="8">
    <source>
        <dbReference type="ARBA" id="ARBA00072163"/>
    </source>
</evidence>
<accession>A0A4W3H9X3</accession>
<dbReference type="PANTHER" id="PTHR45716:SF3">
    <property type="entry name" value="SYNAPTOTAGMIN-LIKE PROTEIN 1"/>
    <property type="match status" value="1"/>
</dbReference>
<reference evidence="12" key="4">
    <citation type="submission" date="2025-08" db="UniProtKB">
        <authorList>
            <consortium name="Ensembl"/>
        </authorList>
    </citation>
    <scope>IDENTIFICATION</scope>
</reference>
<dbReference type="AlphaFoldDB" id="A0A4W3H9X3"/>
<keyword evidence="3" id="KW-1003">Cell membrane</keyword>
<organism evidence="12 13">
    <name type="scientific">Callorhinchus milii</name>
    <name type="common">Ghost shark</name>
    <dbReference type="NCBI Taxonomy" id="7868"/>
    <lineage>
        <taxon>Eukaryota</taxon>
        <taxon>Metazoa</taxon>
        <taxon>Chordata</taxon>
        <taxon>Craniata</taxon>
        <taxon>Vertebrata</taxon>
        <taxon>Chondrichthyes</taxon>
        <taxon>Holocephali</taxon>
        <taxon>Chimaeriformes</taxon>
        <taxon>Callorhinchidae</taxon>
        <taxon>Callorhinchus</taxon>
    </lineage>
</organism>
<sequence>MNPYSNYEVSPKMFPSMQKNFPQDDLFFPTKHFTALDGSVMPIVSPEESKNPFVPLVPEQVKSVKHSPTSTDRNHVSKGSAPDLVNLQEFEEKSGQAKTSSLSMEDNLFDPKEKDLIPPADSNQKQAVSRQLLVSEILKDFHVPKEESPEPIMENSPKESVAIKSPELDDLFSSKSSDLKPETLAEASKKSSKLTVEDQQRDENMNPSLDLISNVTNPIKKSGNNYQSLPNLASGRAESELSKRKGILKRSPSTSSTESESRYRWAPNWSAEDLGALPQQTDDSNGFTKMDAPGKQVRFSNKVKTKSLDNMLGGRKPGATKTSSLRRSEEPTMPNEDNMDGNRGKSIPASLSPDSTQNSDPEQDKSSYLKDKTTPGDEPPASQGPQNKDQGPNDDRSNLKAKGSESPISQTASKAAIHSLLQPEPQREDPYYDYDTETSESSFGSDILKKNSVHIPTNLSDSKLSGSFLSLYSDAGDFGNVLIQGAIQFKLQYEEAKNEFQIQVAQCRGLSIANIKKSTSDPYVKTYLLPDRTQPSKRKTSVNKGTLNPVFDEILRYNINKQELFKRTLNVSVWHNDSLGRNVYLGETEVDMKNWDWKNSELEWYDLQSKTPDISEAVVNKGHFRVALKYVPAKSLDGNKPDSGEIHIWLKAAMELYPIKPGGVDSFVRCYILPDTSKRSCQKTQVLKKTFNPIYNHTMVYDGFKMNEIMEACVELSIWHHELFSNQFLGGIRLGVGTGFSYNRRADWMDSNEEEIALWNKMLYTPTKWVEADLPLRATMTKRK</sequence>
<dbReference type="Gene3D" id="2.60.40.150">
    <property type="entry name" value="C2 domain"/>
    <property type="match status" value="2"/>
</dbReference>
<dbReference type="PANTHER" id="PTHR45716">
    <property type="entry name" value="BITESIZE, ISOFORM I"/>
    <property type="match status" value="1"/>
</dbReference>
<feature type="region of interest" description="Disordered" evidence="10">
    <location>
        <begin position="61"/>
        <end position="83"/>
    </location>
</feature>
<dbReference type="Proteomes" id="UP000314986">
    <property type="component" value="Unassembled WGS sequence"/>
</dbReference>
<dbReference type="GO" id="GO:0042043">
    <property type="term" value="F:neurexin family protein binding"/>
    <property type="evidence" value="ECO:0007669"/>
    <property type="project" value="TreeGrafter"/>
</dbReference>
<dbReference type="PROSITE" id="PS50004">
    <property type="entry name" value="C2"/>
    <property type="match status" value="2"/>
</dbReference>
<feature type="compositionally biased region" description="Polar residues" evidence="10">
    <location>
        <begin position="278"/>
        <end position="287"/>
    </location>
</feature>
<evidence type="ECO:0000313" key="13">
    <source>
        <dbReference type="Proteomes" id="UP000314986"/>
    </source>
</evidence>
<keyword evidence="5" id="KW-0597">Phosphoprotein</keyword>
<feature type="compositionally biased region" description="Basic and acidic residues" evidence="10">
    <location>
        <begin position="362"/>
        <end position="375"/>
    </location>
</feature>
<evidence type="ECO:0000256" key="9">
    <source>
        <dbReference type="ARBA" id="ARBA00075525"/>
    </source>
</evidence>
<dbReference type="STRING" id="7868.ENSCMIP00000012591"/>
<dbReference type="InterPro" id="IPR000008">
    <property type="entry name" value="C2_dom"/>
</dbReference>
<dbReference type="SUPFAM" id="SSF49562">
    <property type="entry name" value="C2 domain (Calcium/lipid-binding domain, CaLB)"/>
    <property type="match status" value="2"/>
</dbReference>
<dbReference type="GO" id="GO:0005886">
    <property type="term" value="C:plasma membrane"/>
    <property type="evidence" value="ECO:0007669"/>
    <property type="project" value="UniProtKB-SubCell"/>
</dbReference>
<dbReference type="CDD" id="cd04020">
    <property type="entry name" value="C2B_SLP_1-2-3-4"/>
    <property type="match status" value="1"/>
</dbReference>
<proteinExistence type="predicted"/>
<dbReference type="InterPro" id="IPR035892">
    <property type="entry name" value="C2_domain_sf"/>
</dbReference>
<keyword evidence="6" id="KW-0677">Repeat</keyword>
<evidence type="ECO:0000313" key="12">
    <source>
        <dbReference type="Ensembl" id="ENSCMIP00000012591.1"/>
    </source>
</evidence>
<dbReference type="FunFam" id="2.60.40.150:FF:000108">
    <property type="entry name" value="Synaptotagmin like 1"/>
    <property type="match status" value="1"/>
</dbReference>
<reference evidence="13" key="3">
    <citation type="journal article" date="2014" name="Nature">
        <title>Elephant shark genome provides unique insights into gnathostome evolution.</title>
        <authorList>
            <consortium name="International Elephant Shark Genome Sequencing Consortium"/>
            <person name="Venkatesh B."/>
            <person name="Lee A.P."/>
            <person name="Ravi V."/>
            <person name="Maurya A.K."/>
            <person name="Lian M.M."/>
            <person name="Swann J.B."/>
            <person name="Ohta Y."/>
            <person name="Flajnik M.F."/>
            <person name="Sutoh Y."/>
            <person name="Kasahara M."/>
            <person name="Hoon S."/>
            <person name="Gangu V."/>
            <person name="Roy S.W."/>
            <person name="Irimia M."/>
            <person name="Korzh V."/>
            <person name="Kondrychyn I."/>
            <person name="Lim Z.W."/>
            <person name="Tay B.H."/>
            <person name="Tohari S."/>
            <person name="Kong K.W."/>
            <person name="Ho S."/>
            <person name="Lorente-Galdos B."/>
            <person name="Quilez J."/>
            <person name="Marques-Bonet T."/>
            <person name="Raney B.J."/>
            <person name="Ingham P.W."/>
            <person name="Tay A."/>
            <person name="Hillier L.W."/>
            <person name="Minx P."/>
            <person name="Boehm T."/>
            <person name="Wilson R.K."/>
            <person name="Brenner S."/>
            <person name="Warren W.C."/>
        </authorList>
    </citation>
    <scope>NUCLEOTIDE SEQUENCE [LARGE SCALE GENOMIC DNA]</scope>
</reference>
<keyword evidence="7" id="KW-0472">Membrane</keyword>
<evidence type="ECO:0000256" key="10">
    <source>
        <dbReference type="SAM" id="MobiDB-lite"/>
    </source>
</evidence>
<evidence type="ECO:0000256" key="6">
    <source>
        <dbReference type="ARBA" id="ARBA00022737"/>
    </source>
</evidence>
<feature type="domain" description="C2" evidence="11">
    <location>
        <begin position="483"/>
        <end position="605"/>
    </location>
</feature>
<feature type="compositionally biased region" description="Basic and acidic residues" evidence="10">
    <location>
        <begin position="177"/>
        <end position="204"/>
    </location>
</feature>
<keyword evidence="13" id="KW-1185">Reference proteome</keyword>
<keyword evidence="4" id="KW-0268">Exocytosis</keyword>
<feature type="region of interest" description="Disordered" evidence="10">
    <location>
        <begin position="142"/>
        <end position="443"/>
    </location>
</feature>
<dbReference type="GO" id="GO:0070382">
    <property type="term" value="C:exocytic vesicle"/>
    <property type="evidence" value="ECO:0007669"/>
    <property type="project" value="TreeGrafter"/>
</dbReference>
<evidence type="ECO:0000259" key="11">
    <source>
        <dbReference type="PROSITE" id="PS50004"/>
    </source>
</evidence>
<evidence type="ECO:0000256" key="2">
    <source>
        <dbReference type="ARBA" id="ARBA00004236"/>
    </source>
</evidence>